<name>A0A219B131_9SPHN</name>
<comment type="caution">
    <text evidence="1">The sequence shown here is derived from an EMBL/GenBank/DDBJ whole genome shotgun (WGS) entry which is preliminary data.</text>
</comment>
<accession>A0A219B131</accession>
<keyword evidence="2" id="KW-1185">Reference proteome</keyword>
<evidence type="ECO:0000313" key="2">
    <source>
        <dbReference type="Proteomes" id="UP000198462"/>
    </source>
</evidence>
<dbReference type="GO" id="GO:0006790">
    <property type="term" value="P:sulfur compound metabolic process"/>
    <property type="evidence" value="ECO:0007669"/>
    <property type="project" value="TreeGrafter"/>
</dbReference>
<dbReference type="GO" id="GO:0006044">
    <property type="term" value="P:N-acetylglucosamine metabolic process"/>
    <property type="evidence" value="ECO:0007669"/>
    <property type="project" value="TreeGrafter"/>
</dbReference>
<dbReference type="EMBL" id="NFZT01000001">
    <property type="protein sequence ID" value="OWV32035.1"/>
    <property type="molecule type" value="Genomic_DNA"/>
</dbReference>
<organism evidence="1 2">
    <name type="scientific">Pacificimonas flava</name>
    <dbReference type="NCBI Taxonomy" id="1234595"/>
    <lineage>
        <taxon>Bacteria</taxon>
        <taxon>Pseudomonadati</taxon>
        <taxon>Pseudomonadota</taxon>
        <taxon>Alphaproteobacteria</taxon>
        <taxon>Sphingomonadales</taxon>
        <taxon>Sphingosinicellaceae</taxon>
        <taxon>Pacificimonas</taxon>
    </lineage>
</organism>
<dbReference type="InterPro" id="IPR027417">
    <property type="entry name" value="P-loop_NTPase"/>
</dbReference>
<dbReference type="GO" id="GO:0001517">
    <property type="term" value="F:N-acetylglucosamine 6-O-sulfotransferase activity"/>
    <property type="evidence" value="ECO:0007669"/>
    <property type="project" value="TreeGrafter"/>
</dbReference>
<gene>
    <name evidence="1" type="ORF">B5C34_00225</name>
</gene>
<sequence length="313" mass="34378">MIVGSPRSGTTWIGSILDSHPDTLYLHEPDVIEKEPRLPFIPSPSSPDPADEVSRAYVQRLAANRALRTVFARERFAKSYRGRFADRVRQAVILAARSADAALPPARLDRRVSIPDLAARPPALTIVKSVDSVTRLPAFARANPDMPFIHIIRHPCGVARSKLRGVEQGKMATVPLYDDLFSLPPAKDTAKAETEGWPLLKRAAFDWMVKNEWVLAETDSLPNVSRLIYDRVANDPHSEAEALFAQLSLPPSAQTRDYLDRLVGTEKGQGDYFAIARNPAKAANEWQSGLSEDDKALIAETVGGSNAGALFGY</sequence>
<dbReference type="InterPro" id="IPR051135">
    <property type="entry name" value="Gal/GlcNAc/GalNAc_ST"/>
</dbReference>
<reference evidence="2" key="1">
    <citation type="submission" date="2017-05" db="EMBL/GenBank/DDBJ databases">
        <authorList>
            <person name="Lin X."/>
        </authorList>
    </citation>
    <scope>NUCLEOTIDE SEQUENCE [LARGE SCALE GENOMIC DNA]</scope>
    <source>
        <strain evidence="2">JLT2012</strain>
    </source>
</reference>
<dbReference type="PANTHER" id="PTHR10704:SF44">
    <property type="entry name" value="LD35051P-RELATED"/>
    <property type="match status" value="1"/>
</dbReference>
<protein>
    <recommendedName>
        <fullName evidence="3">Sulfotransferase</fullName>
    </recommendedName>
</protein>
<dbReference type="Pfam" id="PF13469">
    <property type="entry name" value="Sulfotransfer_3"/>
    <property type="match status" value="1"/>
</dbReference>
<evidence type="ECO:0008006" key="3">
    <source>
        <dbReference type="Google" id="ProtNLM"/>
    </source>
</evidence>
<dbReference type="AlphaFoldDB" id="A0A219B131"/>
<dbReference type="SUPFAM" id="SSF52540">
    <property type="entry name" value="P-loop containing nucleoside triphosphate hydrolases"/>
    <property type="match status" value="1"/>
</dbReference>
<proteinExistence type="predicted"/>
<dbReference type="Gene3D" id="3.40.50.300">
    <property type="entry name" value="P-loop containing nucleotide triphosphate hydrolases"/>
    <property type="match status" value="1"/>
</dbReference>
<dbReference type="PANTHER" id="PTHR10704">
    <property type="entry name" value="CARBOHYDRATE SULFOTRANSFERASE"/>
    <property type="match status" value="1"/>
</dbReference>
<evidence type="ECO:0000313" key="1">
    <source>
        <dbReference type="EMBL" id="OWV32035.1"/>
    </source>
</evidence>
<dbReference type="Proteomes" id="UP000198462">
    <property type="component" value="Unassembled WGS sequence"/>
</dbReference>